<evidence type="ECO:0000256" key="2">
    <source>
        <dbReference type="ARBA" id="ARBA00022475"/>
    </source>
</evidence>
<dbReference type="GO" id="GO:0005886">
    <property type="term" value="C:plasma membrane"/>
    <property type="evidence" value="ECO:0007669"/>
    <property type="project" value="UniProtKB-SubCell"/>
</dbReference>
<evidence type="ECO:0000256" key="6">
    <source>
        <dbReference type="ARBA" id="ARBA00022692"/>
    </source>
</evidence>
<comment type="caution">
    <text evidence="13">The sequence shown here is derived from an EMBL/GenBank/DDBJ whole genome shotgun (WGS) entry which is preliminary data.</text>
</comment>
<evidence type="ECO:0000313" key="13">
    <source>
        <dbReference type="EMBL" id="GAI87715.1"/>
    </source>
</evidence>
<dbReference type="GO" id="GO:0009103">
    <property type="term" value="P:lipopolysaccharide biosynthetic process"/>
    <property type="evidence" value="ECO:0007669"/>
    <property type="project" value="UniProtKB-KW"/>
</dbReference>
<dbReference type="PANTHER" id="PTHR30561:SF9">
    <property type="entry name" value="4-AMINO-4-DEOXY-L-ARABINOSE-PHOSPHOUNDECAPRENOL FLIPPASE SUBUNIT ARNF-RELATED"/>
    <property type="match status" value="1"/>
</dbReference>
<comment type="subcellular location">
    <subcellularLocation>
        <location evidence="1">Cell membrane</location>
        <topology evidence="1">Multi-pass membrane protein</topology>
    </subcellularLocation>
</comment>
<evidence type="ECO:0000256" key="5">
    <source>
        <dbReference type="ARBA" id="ARBA00022556"/>
    </source>
</evidence>
<gene>
    <name evidence="13" type="ORF">S12H4_15573</name>
</gene>
<evidence type="ECO:0000256" key="1">
    <source>
        <dbReference type="ARBA" id="ARBA00004651"/>
    </source>
</evidence>
<keyword evidence="9" id="KW-0443">Lipid metabolism</keyword>
<feature type="transmembrane region" description="Helical" evidence="11">
    <location>
        <begin position="90"/>
        <end position="111"/>
    </location>
</feature>
<keyword evidence="10 11" id="KW-0472">Membrane</keyword>
<evidence type="ECO:0000256" key="8">
    <source>
        <dbReference type="ARBA" id="ARBA00022989"/>
    </source>
</evidence>
<keyword evidence="5" id="KW-0441">Lipid A biosynthesis</keyword>
<dbReference type="AlphaFoldDB" id="X1TJF5"/>
<dbReference type="Gene3D" id="1.10.3730.20">
    <property type="match status" value="1"/>
</dbReference>
<feature type="transmembrane region" description="Helical" evidence="11">
    <location>
        <begin position="146"/>
        <end position="165"/>
    </location>
</feature>
<feature type="transmembrane region" description="Helical" evidence="11">
    <location>
        <begin position="6"/>
        <end position="23"/>
    </location>
</feature>
<evidence type="ECO:0000256" key="11">
    <source>
        <dbReference type="SAM" id="Phobius"/>
    </source>
</evidence>
<sequence length="198" mass="22380">MPFLPFILIICAALTHALWNFFVKGGEDKLVTLWLVIGFMVVVYTIPVAITFNISELAWPAWGFLLATGCIHAVYFSLLASAYTYGDISLAYPIARGSGIVFTTFFSILLFKEFPSLWGTLGIAMVVLGVFMLMRRRRNNPRPVNLLTVLLSVAVGLTIWGFYSVDKIGIEHLPPYQYMYFLIMSAFLILMPFILIFR</sequence>
<dbReference type="SUPFAM" id="SSF103481">
    <property type="entry name" value="Multidrug resistance efflux transporter EmrE"/>
    <property type="match status" value="1"/>
</dbReference>
<feature type="transmembrane region" description="Helical" evidence="11">
    <location>
        <begin position="177"/>
        <end position="197"/>
    </location>
</feature>
<keyword evidence="7" id="KW-0448">Lipopolysaccharide biosynthesis</keyword>
<feature type="non-terminal residue" evidence="13">
    <location>
        <position position="198"/>
    </location>
</feature>
<name>X1TJF5_9ZZZZ</name>
<proteinExistence type="predicted"/>
<dbReference type="InterPro" id="IPR037185">
    <property type="entry name" value="EmrE-like"/>
</dbReference>
<organism evidence="13">
    <name type="scientific">marine sediment metagenome</name>
    <dbReference type="NCBI Taxonomy" id="412755"/>
    <lineage>
        <taxon>unclassified sequences</taxon>
        <taxon>metagenomes</taxon>
        <taxon>ecological metagenomes</taxon>
    </lineage>
</organism>
<dbReference type="InterPro" id="IPR000390">
    <property type="entry name" value="Small_drug/metabolite_transptr"/>
</dbReference>
<evidence type="ECO:0000256" key="4">
    <source>
        <dbReference type="ARBA" id="ARBA00022519"/>
    </source>
</evidence>
<feature type="transmembrane region" description="Helical" evidence="11">
    <location>
        <begin position="62"/>
        <end position="83"/>
    </location>
</feature>
<feature type="domain" description="EamA" evidence="12">
    <location>
        <begin position="7"/>
        <end position="134"/>
    </location>
</feature>
<feature type="transmembrane region" description="Helical" evidence="11">
    <location>
        <begin position="30"/>
        <end position="50"/>
    </location>
</feature>
<keyword evidence="4" id="KW-0997">Cell inner membrane</keyword>
<keyword evidence="2" id="KW-1003">Cell membrane</keyword>
<evidence type="ECO:0000256" key="3">
    <source>
        <dbReference type="ARBA" id="ARBA00022516"/>
    </source>
</evidence>
<evidence type="ECO:0000259" key="12">
    <source>
        <dbReference type="Pfam" id="PF00892"/>
    </source>
</evidence>
<keyword evidence="6 11" id="KW-0812">Transmembrane</keyword>
<accession>X1TJF5</accession>
<feature type="transmembrane region" description="Helical" evidence="11">
    <location>
        <begin position="117"/>
        <end position="134"/>
    </location>
</feature>
<reference evidence="13" key="1">
    <citation type="journal article" date="2014" name="Front. Microbiol.">
        <title>High frequency of phylogenetically diverse reductive dehalogenase-homologous genes in deep subseafloor sedimentary metagenomes.</title>
        <authorList>
            <person name="Kawai M."/>
            <person name="Futagami T."/>
            <person name="Toyoda A."/>
            <person name="Takaki Y."/>
            <person name="Nishi S."/>
            <person name="Hori S."/>
            <person name="Arai W."/>
            <person name="Tsubouchi T."/>
            <person name="Morono Y."/>
            <person name="Uchiyama I."/>
            <person name="Ito T."/>
            <person name="Fujiyama A."/>
            <person name="Inagaki F."/>
            <person name="Takami H."/>
        </authorList>
    </citation>
    <scope>NUCLEOTIDE SEQUENCE</scope>
    <source>
        <strain evidence="13">Expedition CK06-06</strain>
    </source>
</reference>
<dbReference type="GO" id="GO:0022857">
    <property type="term" value="F:transmembrane transporter activity"/>
    <property type="evidence" value="ECO:0007669"/>
    <property type="project" value="InterPro"/>
</dbReference>
<evidence type="ECO:0000256" key="10">
    <source>
        <dbReference type="ARBA" id="ARBA00023136"/>
    </source>
</evidence>
<dbReference type="EMBL" id="BARW01007491">
    <property type="protein sequence ID" value="GAI87715.1"/>
    <property type="molecule type" value="Genomic_DNA"/>
</dbReference>
<dbReference type="PANTHER" id="PTHR30561">
    <property type="entry name" value="SMR FAMILY PROTON-DEPENDENT DRUG EFFLUX TRANSPORTER SUGE"/>
    <property type="match status" value="1"/>
</dbReference>
<evidence type="ECO:0000256" key="9">
    <source>
        <dbReference type="ARBA" id="ARBA00023098"/>
    </source>
</evidence>
<evidence type="ECO:0000256" key="7">
    <source>
        <dbReference type="ARBA" id="ARBA00022985"/>
    </source>
</evidence>
<dbReference type="InterPro" id="IPR000620">
    <property type="entry name" value="EamA_dom"/>
</dbReference>
<keyword evidence="8 11" id="KW-1133">Transmembrane helix</keyword>
<dbReference type="Pfam" id="PF00892">
    <property type="entry name" value="EamA"/>
    <property type="match status" value="1"/>
</dbReference>
<protein>
    <recommendedName>
        <fullName evidence="12">EamA domain-containing protein</fullName>
    </recommendedName>
</protein>
<keyword evidence="3" id="KW-0444">Lipid biosynthesis</keyword>